<dbReference type="Proteomes" id="UP000199308">
    <property type="component" value="Unassembled WGS sequence"/>
</dbReference>
<evidence type="ECO:0000313" key="14">
    <source>
        <dbReference type="EMBL" id="SET39919.1"/>
    </source>
</evidence>
<name>A0A1I0E6P4_THASX</name>
<keyword evidence="5" id="KW-0997">Cell inner membrane</keyword>
<evidence type="ECO:0000256" key="7">
    <source>
        <dbReference type="ARBA" id="ARBA00022927"/>
    </source>
</evidence>
<evidence type="ECO:0000256" key="5">
    <source>
        <dbReference type="ARBA" id="ARBA00022519"/>
    </source>
</evidence>
<keyword evidence="7 10" id="KW-0653">Protein transport</keyword>
<dbReference type="OrthoDB" id="7011844at2"/>
<dbReference type="GO" id="GO:0015628">
    <property type="term" value="P:protein secretion by the type II secretion system"/>
    <property type="evidence" value="ECO:0007669"/>
    <property type="project" value="InterPro"/>
</dbReference>
<dbReference type="InterPro" id="IPR043129">
    <property type="entry name" value="ATPase_NBD"/>
</dbReference>
<feature type="compositionally biased region" description="Polar residues" evidence="11">
    <location>
        <begin position="393"/>
        <end position="410"/>
    </location>
</feature>
<feature type="domain" description="GspL periplasmic" evidence="13">
    <location>
        <begin position="259"/>
        <end position="413"/>
    </location>
</feature>
<feature type="region of interest" description="Disordered" evidence="11">
    <location>
        <begin position="392"/>
        <end position="416"/>
    </location>
</feature>
<dbReference type="EMBL" id="FOHK01000007">
    <property type="protein sequence ID" value="SET39919.1"/>
    <property type="molecule type" value="Genomic_DNA"/>
</dbReference>
<gene>
    <name evidence="14" type="ORF">SAMN05660429_01726</name>
</gene>
<dbReference type="Gene3D" id="3.30.1360.100">
    <property type="entry name" value="General secretion pathway protein M, EpsM"/>
    <property type="match status" value="1"/>
</dbReference>
<organism evidence="14 15">
    <name type="scientific">Thalassotalea agarivorans</name>
    <name type="common">Thalassomonas agarivorans</name>
    <dbReference type="NCBI Taxonomy" id="349064"/>
    <lineage>
        <taxon>Bacteria</taxon>
        <taxon>Pseudomonadati</taxon>
        <taxon>Pseudomonadota</taxon>
        <taxon>Gammaproteobacteria</taxon>
        <taxon>Alteromonadales</taxon>
        <taxon>Colwelliaceae</taxon>
        <taxon>Thalassotalea</taxon>
    </lineage>
</organism>
<dbReference type="PIRSF" id="PIRSF015761">
    <property type="entry name" value="Protein_L"/>
    <property type="match status" value="1"/>
</dbReference>
<evidence type="ECO:0000313" key="15">
    <source>
        <dbReference type="Proteomes" id="UP000199308"/>
    </source>
</evidence>
<keyword evidence="3 10" id="KW-0813">Transport</keyword>
<dbReference type="InterPro" id="IPR025691">
    <property type="entry name" value="GspL_pp_dom"/>
</dbReference>
<evidence type="ECO:0000256" key="6">
    <source>
        <dbReference type="ARBA" id="ARBA00022692"/>
    </source>
</evidence>
<evidence type="ECO:0000256" key="2">
    <source>
        <dbReference type="ARBA" id="ARBA00005318"/>
    </source>
</evidence>
<evidence type="ECO:0000256" key="4">
    <source>
        <dbReference type="ARBA" id="ARBA00022475"/>
    </source>
</evidence>
<evidence type="ECO:0000256" key="1">
    <source>
        <dbReference type="ARBA" id="ARBA00004377"/>
    </source>
</evidence>
<dbReference type="Gene3D" id="3.30.420.370">
    <property type="match status" value="1"/>
</dbReference>
<dbReference type="InterPro" id="IPR024230">
    <property type="entry name" value="GspL_cyto_dom"/>
</dbReference>
<accession>A0A1I0E6P4</accession>
<evidence type="ECO:0000256" key="3">
    <source>
        <dbReference type="ARBA" id="ARBA00022448"/>
    </source>
</evidence>
<keyword evidence="15" id="KW-1185">Reference proteome</keyword>
<dbReference type="NCBIfam" id="TIGR01709">
    <property type="entry name" value="typeII_sec_gspL"/>
    <property type="match status" value="1"/>
</dbReference>
<dbReference type="Pfam" id="PF05134">
    <property type="entry name" value="T2SSL"/>
    <property type="match status" value="1"/>
</dbReference>
<keyword evidence="9" id="KW-0472">Membrane</keyword>
<evidence type="ECO:0000256" key="11">
    <source>
        <dbReference type="SAM" id="MobiDB-lite"/>
    </source>
</evidence>
<evidence type="ECO:0000259" key="13">
    <source>
        <dbReference type="Pfam" id="PF12693"/>
    </source>
</evidence>
<dbReference type="Gene3D" id="3.30.420.380">
    <property type="match status" value="1"/>
</dbReference>
<evidence type="ECO:0000256" key="10">
    <source>
        <dbReference type="PIRNR" id="PIRNR015761"/>
    </source>
</evidence>
<feature type="domain" description="GspL cytoplasmic actin-ATPase-like" evidence="12">
    <location>
        <begin position="5"/>
        <end position="250"/>
    </location>
</feature>
<dbReference type="CDD" id="cd24017">
    <property type="entry name" value="ASKHA_T2SSL_N"/>
    <property type="match status" value="1"/>
</dbReference>
<dbReference type="STRING" id="349064.SAMN05660429_01726"/>
<proteinExistence type="inferred from homology"/>
<keyword evidence="6" id="KW-0812">Transmembrane</keyword>
<sequence>MAETLYIRLGSLPTQSVHWLITASDNEEIIASGQLDSAAALTELTEKASTRKTTVFVPASDVALHQLQVPGSARDMKRVVPFMLEDELAQPVESLFFAYGNAPKNPDYNCFVAAVETSQMQMWLDVLAAADIKTKTFIPDVLAMPLMANAASAIMLEQQTLIRLNAWQGYTLDEATWGMLNDSMATPAEDTASDEQEEQEIVQQVIHHYSPLHSTAEDVQYIAEPEVLPLALLAKHAHNAPVNLLQGQFKIVEKRSAATTQWVIAASFAAVALLLNVGMKANELLHLSREQAAIEAHIITVYKDTFPDTKRVRTSTIKSQLNRKLKEVGDGSNGDGFLIALEKIKPAFIAVPAMKPVSLKFDGKRQEIRIQATAKDYQAFDAFQQALEKEKLSVNQGSQNNQGDSISGSFSIKVKP</sequence>
<comment type="similarity">
    <text evidence="2 10">Belongs to the GSP L family.</text>
</comment>
<evidence type="ECO:0000256" key="9">
    <source>
        <dbReference type="ARBA" id="ARBA00023136"/>
    </source>
</evidence>
<protein>
    <recommendedName>
        <fullName evidence="10">Type II secretion system protein L</fullName>
        <shortName evidence="10">T2SS protein L</shortName>
    </recommendedName>
</protein>
<keyword evidence="4" id="KW-1003">Cell membrane</keyword>
<dbReference type="GO" id="GO:0005886">
    <property type="term" value="C:plasma membrane"/>
    <property type="evidence" value="ECO:0007669"/>
    <property type="project" value="UniProtKB-SubCell"/>
</dbReference>
<comment type="subcellular location">
    <subcellularLocation>
        <location evidence="1">Cell inner membrane</location>
        <topology evidence="1">Single-pass membrane protein</topology>
    </subcellularLocation>
</comment>
<reference evidence="14 15" key="1">
    <citation type="submission" date="2016-10" db="EMBL/GenBank/DDBJ databases">
        <authorList>
            <person name="de Groot N.N."/>
        </authorList>
    </citation>
    <scope>NUCLEOTIDE SEQUENCE [LARGE SCALE GENOMIC DNA]</scope>
    <source>
        <strain evidence="14 15">DSM 19706</strain>
    </source>
</reference>
<evidence type="ECO:0000256" key="8">
    <source>
        <dbReference type="ARBA" id="ARBA00022989"/>
    </source>
</evidence>
<comment type="function">
    <text evidence="10">Inner membrane component of the type II secretion system required for the energy-dependent secretion of extracellular factors such as proteases and toxins from the periplasm.</text>
</comment>
<dbReference type="InterPro" id="IPR007812">
    <property type="entry name" value="T2SS_protein-GspL"/>
</dbReference>
<dbReference type="SUPFAM" id="SSF53067">
    <property type="entry name" value="Actin-like ATPase domain"/>
    <property type="match status" value="2"/>
</dbReference>
<dbReference type="GO" id="GO:0009276">
    <property type="term" value="C:Gram-negative-bacterium-type cell wall"/>
    <property type="evidence" value="ECO:0007669"/>
    <property type="project" value="InterPro"/>
</dbReference>
<dbReference type="RefSeq" id="WP_093329285.1">
    <property type="nucleotide sequence ID" value="NZ_AP027363.1"/>
</dbReference>
<keyword evidence="8" id="KW-1133">Transmembrane helix</keyword>
<dbReference type="GO" id="GO:0015627">
    <property type="term" value="C:type II protein secretion system complex"/>
    <property type="evidence" value="ECO:0007669"/>
    <property type="project" value="InterPro"/>
</dbReference>
<evidence type="ECO:0000259" key="12">
    <source>
        <dbReference type="Pfam" id="PF05134"/>
    </source>
</evidence>
<dbReference type="Pfam" id="PF12693">
    <property type="entry name" value="GspL_C"/>
    <property type="match status" value="1"/>
</dbReference>
<dbReference type="AlphaFoldDB" id="A0A1I0E6P4"/>